<evidence type="ECO:0000256" key="4">
    <source>
        <dbReference type="ARBA" id="ARBA00022643"/>
    </source>
</evidence>
<evidence type="ECO:0000256" key="7">
    <source>
        <dbReference type="ARBA" id="ARBA00023002"/>
    </source>
</evidence>
<dbReference type="EMBL" id="JAESVP010000010">
    <property type="protein sequence ID" value="MBL4929716.1"/>
    <property type="molecule type" value="Genomic_DNA"/>
</dbReference>
<protein>
    <recommendedName>
        <fullName evidence="12">5,6-dimethylbenzimidazole synthase</fullName>
        <ecNumber evidence="11">1.13.11.79</ecNumber>
    </recommendedName>
</protein>
<evidence type="ECO:0000256" key="11">
    <source>
        <dbReference type="ARBA" id="ARBA00066311"/>
    </source>
</evidence>
<evidence type="ECO:0000256" key="5">
    <source>
        <dbReference type="ARBA" id="ARBA00022741"/>
    </source>
</evidence>
<evidence type="ECO:0000256" key="10">
    <source>
        <dbReference type="ARBA" id="ARBA00061097"/>
    </source>
</evidence>
<dbReference type="FunFam" id="3.40.109.10:FF:000013">
    <property type="entry name" value="5,6-dimethylbenzimidazole synthase"/>
    <property type="match status" value="1"/>
</dbReference>
<dbReference type="NCBIfam" id="TIGR02476">
    <property type="entry name" value="BluB"/>
    <property type="match status" value="1"/>
</dbReference>
<dbReference type="InterPro" id="IPR029479">
    <property type="entry name" value="Nitroreductase"/>
</dbReference>
<comment type="caution">
    <text evidence="14">The sequence shown here is derived from an EMBL/GenBank/DDBJ whole genome shotgun (WGS) entry which is preliminary data.</text>
</comment>
<evidence type="ECO:0000256" key="12">
    <source>
        <dbReference type="ARBA" id="ARBA00068702"/>
    </source>
</evidence>
<evidence type="ECO:0000256" key="1">
    <source>
        <dbReference type="ARBA" id="ARBA00011823"/>
    </source>
</evidence>
<dbReference type="SUPFAM" id="SSF55469">
    <property type="entry name" value="FMN-dependent nitroreductase-like"/>
    <property type="match status" value="1"/>
</dbReference>
<dbReference type="InterPro" id="IPR012825">
    <property type="entry name" value="BluB"/>
</dbReference>
<dbReference type="Proteomes" id="UP000619033">
    <property type="component" value="Unassembled WGS sequence"/>
</dbReference>
<dbReference type="CDD" id="cd02145">
    <property type="entry name" value="BluB"/>
    <property type="match status" value="1"/>
</dbReference>
<accession>A0A8J7SWJ0</accession>
<evidence type="ECO:0000313" key="15">
    <source>
        <dbReference type="Proteomes" id="UP000619033"/>
    </source>
</evidence>
<proteinExistence type="inferred from homology"/>
<keyword evidence="7 14" id="KW-0560">Oxidoreductase</keyword>
<dbReference type="GO" id="GO:0016705">
    <property type="term" value="F:oxidoreductase activity, acting on paired donors, with incorporation or reduction of molecular oxygen"/>
    <property type="evidence" value="ECO:0007669"/>
    <property type="project" value="UniProtKB-ARBA"/>
</dbReference>
<keyword evidence="3" id="KW-0285">Flavoprotein</keyword>
<feature type="domain" description="Nitroreductase" evidence="13">
    <location>
        <begin position="26"/>
        <end position="192"/>
    </location>
</feature>
<comment type="similarity">
    <text evidence="10">Belongs to the BluB family.</text>
</comment>
<evidence type="ECO:0000256" key="9">
    <source>
        <dbReference type="ARBA" id="ARBA00051314"/>
    </source>
</evidence>
<dbReference type="GO" id="GO:0000166">
    <property type="term" value="F:nucleotide binding"/>
    <property type="evidence" value="ECO:0007669"/>
    <property type="project" value="UniProtKB-KW"/>
</dbReference>
<dbReference type="GO" id="GO:0102919">
    <property type="term" value="F:5,6-dimethylbenzimidazole synthase activity"/>
    <property type="evidence" value="ECO:0007669"/>
    <property type="project" value="UniProtKB-EC"/>
</dbReference>
<dbReference type="InterPro" id="IPR000415">
    <property type="entry name" value="Nitroreductase-like"/>
</dbReference>
<keyword evidence="4" id="KW-0288">FMN</keyword>
<dbReference type="PANTHER" id="PTHR23026">
    <property type="entry name" value="NADPH NITROREDUCTASE"/>
    <property type="match status" value="1"/>
</dbReference>
<dbReference type="PANTHER" id="PTHR23026:SF90">
    <property type="entry name" value="IODOTYROSINE DEIODINASE 1"/>
    <property type="match status" value="1"/>
</dbReference>
<dbReference type="AlphaFoldDB" id="A0A8J7SWJ0"/>
<reference evidence="14" key="1">
    <citation type="submission" date="2021-01" db="EMBL/GenBank/DDBJ databases">
        <title>Genome seq and assembly of Tabrizicola sp. KVB23.</title>
        <authorList>
            <person name="Chhetri G."/>
        </authorList>
    </citation>
    <scope>NUCLEOTIDE SEQUENCE</scope>
    <source>
        <strain evidence="14">KVB23</strain>
    </source>
</reference>
<keyword evidence="5" id="KW-0547">Nucleotide-binding</keyword>
<organism evidence="14 15">
    <name type="scientific">Fuscibacter oryzae</name>
    <dbReference type="NCBI Taxonomy" id="2803939"/>
    <lineage>
        <taxon>Bacteria</taxon>
        <taxon>Pseudomonadati</taxon>
        <taxon>Pseudomonadota</taxon>
        <taxon>Alphaproteobacteria</taxon>
        <taxon>Rhodobacterales</taxon>
        <taxon>Paracoccaceae</taxon>
        <taxon>Fuscibacter</taxon>
    </lineage>
</organism>
<sequence>MQPESKLAPAGAFSDDERDAVYRAIFSRRDVRSQFLPDPIDEALVQRLLVAAHHAPSVGFMQPWNFIVIRDAGVKARVQAAFARANDEATEMFPEEKRALYSSLKLQGITDAPINLCITCDRTRGGKVVLGRTHNRDMDLYSTVCAVQNLWLAARAEGVGVGWVSIFREEELRGILGLPDHVVPVAYLCLGHVSELYTQPELQAKGWRDRLPLEGLVFQDGWGATP</sequence>
<evidence type="ECO:0000259" key="13">
    <source>
        <dbReference type="Pfam" id="PF00881"/>
    </source>
</evidence>
<evidence type="ECO:0000256" key="3">
    <source>
        <dbReference type="ARBA" id="ARBA00022630"/>
    </source>
</evidence>
<gene>
    <name evidence="14" type="primary">bluB</name>
    <name evidence="14" type="ORF">JI744_16545</name>
</gene>
<dbReference type="InterPro" id="IPR050627">
    <property type="entry name" value="Nitroreductase/BluB"/>
</dbReference>
<dbReference type="Gene3D" id="3.40.109.10">
    <property type="entry name" value="NADH Oxidase"/>
    <property type="match status" value="1"/>
</dbReference>
<evidence type="ECO:0000256" key="6">
    <source>
        <dbReference type="ARBA" id="ARBA00022857"/>
    </source>
</evidence>
<dbReference type="EC" id="1.13.11.79" evidence="11"/>
<evidence type="ECO:0000256" key="2">
    <source>
        <dbReference type="ARBA" id="ARBA00022573"/>
    </source>
</evidence>
<evidence type="ECO:0000256" key="8">
    <source>
        <dbReference type="ARBA" id="ARBA00023027"/>
    </source>
</evidence>
<dbReference type="Pfam" id="PF00881">
    <property type="entry name" value="Nitroreductase"/>
    <property type="match status" value="1"/>
</dbReference>
<evidence type="ECO:0000313" key="14">
    <source>
        <dbReference type="EMBL" id="MBL4929716.1"/>
    </source>
</evidence>
<keyword evidence="6" id="KW-0521">NADP</keyword>
<comment type="catalytic activity">
    <reaction evidence="9">
        <text>FMNH2 + O2 = dialurate + 5,6-dimethylbenzimidazole + D-erythrose 4-phosphate + H(+)</text>
        <dbReference type="Rhea" id="RHEA:27345"/>
        <dbReference type="ChEBI" id="CHEBI:15378"/>
        <dbReference type="ChEBI" id="CHEBI:15379"/>
        <dbReference type="ChEBI" id="CHEBI:15890"/>
        <dbReference type="ChEBI" id="CHEBI:16897"/>
        <dbReference type="ChEBI" id="CHEBI:57618"/>
        <dbReference type="ChEBI" id="CHEBI:140629"/>
        <dbReference type="EC" id="1.13.11.79"/>
    </reaction>
</comment>
<keyword evidence="15" id="KW-1185">Reference proteome</keyword>
<dbReference type="RefSeq" id="WP_202662284.1">
    <property type="nucleotide sequence ID" value="NZ_JAESVP010000010.1"/>
</dbReference>
<keyword evidence="2" id="KW-0169">Cobalamin biosynthesis</keyword>
<dbReference type="GO" id="GO:0009236">
    <property type="term" value="P:cobalamin biosynthetic process"/>
    <property type="evidence" value="ECO:0007669"/>
    <property type="project" value="UniProtKB-KW"/>
</dbReference>
<name>A0A8J7SWJ0_9RHOB</name>
<keyword evidence="8" id="KW-0520">NAD</keyword>
<comment type="subunit">
    <text evidence="1">Homooctamer.</text>
</comment>